<dbReference type="EMBL" id="MHJG01000022">
    <property type="protein sequence ID" value="OGY63426.1"/>
    <property type="molecule type" value="Genomic_DNA"/>
</dbReference>
<comment type="caution">
    <text evidence="3">The sequence shown here is derived from an EMBL/GenBank/DDBJ whole genome shotgun (WGS) entry which is preliminary data.</text>
</comment>
<keyword evidence="1" id="KW-0472">Membrane</keyword>
<reference evidence="3 4" key="1">
    <citation type="journal article" date="2016" name="Nat. Commun.">
        <title>Thousands of microbial genomes shed light on interconnected biogeochemical processes in an aquifer system.</title>
        <authorList>
            <person name="Anantharaman K."/>
            <person name="Brown C.T."/>
            <person name="Hug L.A."/>
            <person name="Sharon I."/>
            <person name="Castelle C.J."/>
            <person name="Probst A.J."/>
            <person name="Thomas B.C."/>
            <person name="Singh A."/>
            <person name="Wilkins M.J."/>
            <person name="Karaoz U."/>
            <person name="Brodie E.L."/>
            <person name="Williams K.H."/>
            <person name="Hubbard S.S."/>
            <person name="Banfield J.F."/>
        </authorList>
    </citation>
    <scope>NUCLEOTIDE SEQUENCE [LARGE SCALE GENOMIC DNA]</scope>
</reference>
<proteinExistence type="predicted"/>
<evidence type="ECO:0000313" key="3">
    <source>
        <dbReference type="EMBL" id="OGY63428.1"/>
    </source>
</evidence>
<organism evidence="3 4">
    <name type="scientific">Candidatus Harrisonbacteria bacterium RIFCSPHIGHO2_02_FULL_42_16</name>
    <dbReference type="NCBI Taxonomy" id="1798404"/>
    <lineage>
        <taxon>Bacteria</taxon>
        <taxon>Candidatus Harrisoniibacteriota</taxon>
    </lineage>
</organism>
<name>A0A1G1ZFN1_9BACT</name>
<evidence type="ECO:0000313" key="2">
    <source>
        <dbReference type="EMBL" id="OGY63426.1"/>
    </source>
</evidence>
<evidence type="ECO:0000256" key="1">
    <source>
        <dbReference type="SAM" id="Phobius"/>
    </source>
</evidence>
<keyword evidence="1" id="KW-1133">Transmembrane helix</keyword>
<sequence length="98" mass="10798">MAIILEEKQQFNWRAFAAVIAIVLFLGAGAYYLFFAPVPGIETIAPSQLKSTKELSGIDFQSDLNRVTSELPPGGKFRNYIGQPSVGITGRTNPFLKY</sequence>
<evidence type="ECO:0000313" key="4">
    <source>
        <dbReference type="Proteomes" id="UP000177960"/>
    </source>
</evidence>
<gene>
    <name evidence="2" type="ORF">A3B92_01395</name>
    <name evidence="3" type="ORF">A3B92_01405</name>
</gene>
<keyword evidence="1" id="KW-0812">Transmembrane</keyword>
<protein>
    <submittedName>
        <fullName evidence="3">Uncharacterized protein</fullName>
    </submittedName>
</protein>
<dbReference type="Proteomes" id="UP000177960">
    <property type="component" value="Unassembled WGS sequence"/>
</dbReference>
<dbReference type="EMBL" id="MHJG01000022">
    <property type="protein sequence ID" value="OGY63428.1"/>
    <property type="molecule type" value="Genomic_DNA"/>
</dbReference>
<accession>A0A1G1ZFN1</accession>
<dbReference type="AlphaFoldDB" id="A0A1G1ZFN1"/>
<feature type="transmembrane region" description="Helical" evidence="1">
    <location>
        <begin position="12"/>
        <end position="34"/>
    </location>
</feature>
<dbReference type="STRING" id="1798404.A3B92_01395"/>